<dbReference type="RefSeq" id="WP_161337590.1">
    <property type="nucleotide sequence ID" value="NZ_JBHSDG010000003.1"/>
</dbReference>
<dbReference type="PRINTS" id="PR00081">
    <property type="entry name" value="GDHRDH"/>
</dbReference>
<dbReference type="InterPro" id="IPR036291">
    <property type="entry name" value="NAD(P)-bd_dom_sf"/>
</dbReference>
<dbReference type="Pfam" id="PF13561">
    <property type="entry name" value="adh_short_C2"/>
    <property type="match status" value="1"/>
</dbReference>
<dbReference type="InterPro" id="IPR002347">
    <property type="entry name" value="SDR_fam"/>
</dbReference>
<protein>
    <submittedName>
        <fullName evidence="3">SDR family oxidoreductase</fullName>
    </submittedName>
</protein>
<dbReference type="AlphaFoldDB" id="A0A845MCV9"/>
<evidence type="ECO:0000256" key="1">
    <source>
        <dbReference type="ARBA" id="ARBA00006484"/>
    </source>
</evidence>
<keyword evidence="2" id="KW-0812">Transmembrane</keyword>
<reference evidence="3 4" key="1">
    <citation type="journal article" date="2014" name="Int. J. Syst. Evol. Microbiol.">
        <title>Sneathiella chungangensis sp. nov., isolated from a marine sand, and emended description of the genus Sneathiella.</title>
        <authorList>
            <person name="Siamphan C."/>
            <person name="Kim H."/>
            <person name="Lee J.S."/>
            <person name="Kim W."/>
        </authorList>
    </citation>
    <scope>NUCLEOTIDE SEQUENCE [LARGE SCALE GENOMIC DNA]</scope>
    <source>
        <strain evidence="3 4">KCTC 32476</strain>
    </source>
</reference>
<keyword evidence="2" id="KW-1133">Transmembrane helix</keyword>
<proteinExistence type="inferred from homology"/>
<evidence type="ECO:0000256" key="2">
    <source>
        <dbReference type="SAM" id="Phobius"/>
    </source>
</evidence>
<comment type="caution">
    <text evidence="3">The sequence shown here is derived from an EMBL/GenBank/DDBJ whole genome shotgun (WGS) entry which is preliminary data.</text>
</comment>
<evidence type="ECO:0000313" key="3">
    <source>
        <dbReference type="EMBL" id="MZR21180.1"/>
    </source>
</evidence>
<name>A0A845MCV9_9PROT</name>
<keyword evidence="4" id="KW-1185">Reference proteome</keyword>
<keyword evidence="2" id="KW-0472">Membrane</keyword>
<comment type="similarity">
    <text evidence="1">Belongs to the short-chain dehydrogenases/reductases (SDR) family.</text>
</comment>
<sequence>MTNDLLKDKTAWIVGAAGAIGHATALRFAMYGAAVVLSGRNEDNLKRLADEFESQAMPRPAIVPVDITSRESVDSGAQAAISALGKVDILINSTTNPIFADFMDLTDEDWMAVMDAKAFGYMRTARAILPHFKKNGGGTIINVSGRGGHQPTSPSHLAGSLANGAVNTLTKGLANMYGGDGIRVNAVAPGPVKSERYDRIAKANQLVSDTMKLKPRPGTGTDNSLGYMSGPNEIADTIAFLASDMSRFMTGETLRIDGGGTVAT</sequence>
<accession>A0A845MCV9</accession>
<evidence type="ECO:0000313" key="4">
    <source>
        <dbReference type="Proteomes" id="UP000445696"/>
    </source>
</evidence>
<gene>
    <name evidence="3" type="ORF">GQF03_02430</name>
</gene>
<dbReference type="OrthoDB" id="9793325at2"/>
<feature type="transmembrane region" description="Helical" evidence="2">
    <location>
        <begin position="12"/>
        <end position="37"/>
    </location>
</feature>
<dbReference type="Proteomes" id="UP000445696">
    <property type="component" value="Unassembled WGS sequence"/>
</dbReference>
<dbReference type="FunFam" id="3.40.50.720:FF:000084">
    <property type="entry name" value="Short-chain dehydrogenase reductase"/>
    <property type="match status" value="1"/>
</dbReference>
<organism evidence="3 4">
    <name type="scientific">Sneathiella chungangensis</name>
    <dbReference type="NCBI Taxonomy" id="1418234"/>
    <lineage>
        <taxon>Bacteria</taxon>
        <taxon>Pseudomonadati</taxon>
        <taxon>Pseudomonadota</taxon>
        <taxon>Alphaproteobacteria</taxon>
        <taxon>Sneathiellales</taxon>
        <taxon>Sneathiellaceae</taxon>
        <taxon>Sneathiella</taxon>
    </lineage>
</organism>
<dbReference type="PANTHER" id="PTHR43975:SF2">
    <property type="entry name" value="EG:BACR7A4.14 PROTEIN-RELATED"/>
    <property type="match status" value="1"/>
</dbReference>
<dbReference type="Gene3D" id="3.40.50.720">
    <property type="entry name" value="NAD(P)-binding Rossmann-like Domain"/>
    <property type="match status" value="1"/>
</dbReference>
<dbReference type="SUPFAM" id="SSF51735">
    <property type="entry name" value="NAD(P)-binding Rossmann-fold domains"/>
    <property type="match status" value="1"/>
</dbReference>
<dbReference type="EMBL" id="WTVA01000001">
    <property type="protein sequence ID" value="MZR21180.1"/>
    <property type="molecule type" value="Genomic_DNA"/>
</dbReference>
<dbReference type="PANTHER" id="PTHR43975">
    <property type="entry name" value="ZGC:101858"/>
    <property type="match status" value="1"/>
</dbReference>